<keyword evidence="9" id="KW-0227">DNA damage</keyword>
<dbReference type="InterPro" id="IPR057564">
    <property type="entry name" value="HEAT_ATR"/>
</dbReference>
<dbReference type="InterPro" id="IPR011009">
    <property type="entry name" value="Kinase-like_dom_sf"/>
</dbReference>
<evidence type="ECO:0000256" key="9">
    <source>
        <dbReference type="ARBA" id="ARBA00022763"/>
    </source>
</evidence>
<accession>A0A6A6VBW1</accession>
<dbReference type="SMART" id="SM00146">
    <property type="entry name" value="PI3Kc"/>
    <property type="match status" value="1"/>
</dbReference>
<keyword evidence="12" id="KW-0156">Chromatin regulator</keyword>
<dbReference type="InterPro" id="IPR000403">
    <property type="entry name" value="PI3/4_kinase_cat_dom"/>
</dbReference>
<dbReference type="Pfam" id="PF25030">
    <property type="entry name" value="M-HEAT_ATR"/>
    <property type="match status" value="1"/>
</dbReference>
<evidence type="ECO:0000256" key="13">
    <source>
        <dbReference type="ARBA" id="ARBA00023204"/>
    </source>
</evidence>
<dbReference type="Pfam" id="PF25385">
    <property type="entry name" value="HEAT_MEC1_N"/>
    <property type="match status" value="1"/>
</dbReference>
<comment type="function">
    <text evidence="16">Serine/threonine protein kinase which activates checkpoint signaling upon genotoxic stresses such as ionizing radiation (IR), ultraviolet light (UV), or DNA replication stalling, thereby acting as a DNA damage sensor. Recognizes the substrate consensus sequence [ST]-Q. Phosphorylates histone H2A to form H2AS128ph (gamma-H2A) at sites of DNA damage, involved in the regulation of DNA damage response mechanism. Required for the control of telomere length and genome stability.</text>
</comment>
<comment type="subunit">
    <text evidence="3">Associates with DNA double-strand breaks.</text>
</comment>
<feature type="domain" description="FAT" evidence="23">
    <location>
        <begin position="1479"/>
        <end position="2053"/>
    </location>
</feature>
<dbReference type="EC" id="2.7.11.1" evidence="4"/>
<comment type="catalytic activity">
    <reaction evidence="20">
        <text>L-threonyl-[protein] + ATP = O-phospho-L-threonyl-[protein] + ADP + H(+)</text>
        <dbReference type="Rhea" id="RHEA:46608"/>
        <dbReference type="Rhea" id="RHEA-COMP:11060"/>
        <dbReference type="Rhea" id="RHEA-COMP:11605"/>
        <dbReference type="ChEBI" id="CHEBI:15378"/>
        <dbReference type="ChEBI" id="CHEBI:30013"/>
        <dbReference type="ChEBI" id="CHEBI:30616"/>
        <dbReference type="ChEBI" id="CHEBI:61977"/>
        <dbReference type="ChEBI" id="CHEBI:456216"/>
        <dbReference type="EC" id="2.7.11.1"/>
    </reaction>
</comment>
<dbReference type="GO" id="GO:0005524">
    <property type="term" value="F:ATP binding"/>
    <property type="evidence" value="ECO:0007669"/>
    <property type="project" value="UniProtKB-KW"/>
</dbReference>
<dbReference type="InterPro" id="IPR012993">
    <property type="entry name" value="UME"/>
</dbReference>
<evidence type="ECO:0000256" key="21">
    <source>
        <dbReference type="ARBA" id="ARBA00048679"/>
    </source>
</evidence>
<evidence type="ECO:0000256" key="8">
    <source>
        <dbReference type="ARBA" id="ARBA00022741"/>
    </source>
</evidence>
<dbReference type="Gene3D" id="1.10.1070.11">
    <property type="entry name" value="Phosphatidylinositol 3-/4-kinase, catalytic domain"/>
    <property type="match status" value="1"/>
</dbReference>
<sequence>MARTSGPSQRATAAHQMAVPPSSTIAAQIVNNASNVHGREEPGAKIPFAELLREFLRRPIIDDLDPQLNVQFISTIVEAGLDALHHDNPFALDQPRDLAIDSIRAIELSILQIPQLLLSTRGTKETDHPEPPVVVWLFSKLLSMLGLPKFVVIQSYVEGLLGTCLTALGRVSSLWSYEAALAKLYRNSVEAILVALNTNDDVSPLFSSNCHLTLPPLGNLGDFWPESKNVVALPHGCQITVKSRHRAVLIGISIIVALCEYENDPGQRGSSCIPLGQGLTWALGSLSCLWRASKKANHERSSVSDAVEAGFIRVLTTIVLPAAVQTESLDYRKVAVVLSTQLVDLLQSCCASPLASANQIQLALLLIRLRGAIEELDNLEGPIIAHHRELKNLLTDSMAPAILSICQVAEKLTKLDLDLQLALSLWTSAGDWPPEMEELRSTVCSDSAKVFTHAELQEASVPVVRLFKVLNRADDGRPLKRRRTTKHLSSDNPADVYEQLVGEVSSNASAASAEETVDRSHRMLDLFGFREAPAGGDPGIAAESNNETMLQTIEGDDYRFFLAVGKLACAGSATLRPLSGGGKCDWTTMPCTICDAAQGRPDAEGAYWDQGRCGDDWKDVLSALIEITTLRAFSESSKSRVHMALAVRRIFNHISQAEYLDLGNSPLGQWLLASMSRSVRELRIAAMQALMVFLRNDIPQPVRGKNRMIALEFFQTLSAKDTLPVHETLIMAYGQAARVCGEDELPIVLLQLVEYLGHANALICAMAYNELASVAESFSKKPGELLRPYWRSIGVSMCKDLRSNPQKAQQLSDLTEQSVTQLLLAIQPEILPHLVLTKRKDVLEQLAAARGSSIQDVCIQPHRHLANILALLLCQPGPDVEKATMDALVTVSPAFAESGYTLSDWVKNEPVMIACEILKSAADHSQTQRKHFHQGFRILVALADMKAGQKKPKNQKRALESFFEVHLLGIMAHFSEILDSVVSHPIVEKRRCVGAINELISIAESNICFALPQMRACLQSAMSDPLLCDQSFIVWSSLLGNLDEEDLEGVVDQTFALIAQNWTCFSHQTHVTAVDTIRRLIKDHNALLRERIAYIPSLASIPMLSKLDGEFARLKAKVDRTSFLNAFARRLTDENAIVVRQALQELEPFLETNQKILHQAAISPKPFPTLPTLTRSLLDASVRFAEGHEDIPILCARCLGLIGGLDPYKVETVRENKHILVLSNFERLDEVIDFCAFLLERVLVKVFHSTNNSRAQGFLAFVMQELLKACGFTLLSVQRPRASQGGPALQRWNQIPETVRNTLTPFLSSRYLIRGIPNKVAQAYPILKTGMTHSAWLRTFVYDLLQSGRGENAQMIFAALARIIKGHDLSIATFILPFAVLNLIITGEDHEKQKIGQELLTVLQCQLQTEDHPQANAIKQCSETLDYLALWLQEKRAVVASARAMVGKTGRGLDENEDMKAVAAISCVENILRTIPAEVISKRAVECGSYARALYHWEQFYRQEREKAREQKIPFQKDELMQHLQFIYAQIDEPDSLEGISAHLQLLNPDQQVMEHRKAGRWTAAQSWYELSLAEKPDDTETQINLLTCLRESGQHDSVLNFVDSIQVSNVLPASALPFAAEAAWSTGKWSHLERLLDSQSQQISGNVDFNVGIGRALLALRGHQTDRFKAIVASLRASVARGLSPVSTSSLQACHDSLVRLHVLQEIEAISGISQNSAVGRDSIIENLERRLEVLGAYPSDKKYLLGIRRAVMQLSTIEFSKLDIASAWLTTARLARKSDFLSSAFSSVLHAAQLGDDASKIEYSRLLWKQGHHRKAIQSLESAIKSNAFNNRNAVPLEVSVNTNMIGTETPNKVKCEAQLLLAKWLDQSGQTTELTLKDAYTSALMSYPRWDKCHYYLGRHYVKLMDSEKALPLNKRTLCFSAGEYNKLIIENYIRSVVYGTKYYYQTVPKVLTLWLDLGMDVHNFMSRNPKDREVYTHMTRFLDAINRHIKRYTDERMPTYVWYTAFPQIITRISHPHQGVWEVLQHIIVKVAAQYPQQALWSIIPVTKAHQEDRRARGVAVLTKLKADTTKRKHNTLDLKSLMVSGQRLVDALLAACDAPVEQRTSRVSLSKDLGFNPKLAPCALVVPIEATMVANLPATIDSKIIRNHNPFPQDVVTISSFMDDVLVLSSLQRPRKVTVRGSDGRSYGLLCKPRDDLRKDQRLMEFNAMINRALQRDIESSRRRLYIRTYGVTPLNEECGTIEWVEGLKPMRDIILRFYKQKNISVDYSQIRTLLNEASSSPSKLPVFTNHVLGQFPPVFYQWFLDTFPEPEAWFAARIRYTRSCAVMSIVGHVLGLGDRHGENVLLEEGNGGTFHVDFNCLFDKGLTFEKPELVPFRLTHNMVDAMGPQGVEGPFRRAAELTYMLLRQHRDTLITILETFVHDPTADFLGAKRKKRVPGVPETPQEVLETVGAKVQGLLRGETVPLSVEGYVDALIEMARDPGNLAAMYIGWCAFF</sequence>
<dbReference type="GO" id="GO:0005634">
    <property type="term" value="C:nucleus"/>
    <property type="evidence" value="ECO:0007669"/>
    <property type="project" value="UniProtKB-SubCell"/>
</dbReference>
<evidence type="ECO:0000256" key="18">
    <source>
        <dbReference type="ARBA" id="ARBA00030459"/>
    </source>
</evidence>
<evidence type="ECO:0000256" key="7">
    <source>
        <dbReference type="ARBA" id="ARBA00022679"/>
    </source>
</evidence>
<dbReference type="PROSITE" id="PS51190">
    <property type="entry name" value="FATC"/>
    <property type="match status" value="1"/>
</dbReference>
<evidence type="ECO:0000256" key="11">
    <source>
        <dbReference type="ARBA" id="ARBA00022840"/>
    </source>
</evidence>
<dbReference type="InterPro" id="IPR050517">
    <property type="entry name" value="DDR_Repair_Kinase"/>
</dbReference>
<evidence type="ECO:0000256" key="3">
    <source>
        <dbReference type="ARBA" id="ARBA00011370"/>
    </source>
</evidence>
<dbReference type="PROSITE" id="PS50290">
    <property type="entry name" value="PI3_4_KINASE_3"/>
    <property type="match status" value="1"/>
</dbReference>
<keyword evidence="14" id="KW-0539">Nucleus</keyword>
<dbReference type="InterPro" id="IPR014009">
    <property type="entry name" value="PIK_FAT"/>
</dbReference>
<keyword evidence="7" id="KW-0808">Transferase</keyword>
<evidence type="ECO:0000256" key="2">
    <source>
        <dbReference type="ARBA" id="ARBA00010769"/>
    </source>
</evidence>
<evidence type="ECO:0000259" key="22">
    <source>
        <dbReference type="PROSITE" id="PS50290"/>
    </source>
</evidence>
<evidence type="ECO:0000259" key="23">
    <source>
        <dbReference type="PROSITE" id="PS51189"/>
    </source>
</evidence>
<dbReference type="Pfam" id="PF02260">
    <property type="entry name" value="FATC"/>
    <property type="match status" value="1"/>
</dbReference>
<name>A0A6A6VBW1_9PLEO</name>
<dbReference type="InterPro" id="IPR011990">
    <property type="entry name" value="TPR-like_helical_dom_sf"/>
</dbReference>
<evidence type="ECO:0000256" key="6">
    <source>
        <dbReference type="ARBA" id="ARBA00022527"/>
    </source>
</evidence>
<gene>
    <name evidence="25" type="ORF">M011DRAFT_458655</name>
</gene>
<dbReference type="PANTHER" id="PTHR11139:SF125">
    <property type="entry name" value="SERINE_THREONINE-PROTEIN KINASE MEC1"/>
    <property type="match status" value="1"/>
</dbReference>
<evidence type="ECO:0000256" key="5">
    <source>
        <dbReference type="ARBA" id="ARBA00021345"/>
    </source>
</evidence>
<dbReference type="Pfam" id="PF02259">
    <property type="entry name" value="FAT"/>
    <property type="match status" value="1"/>
</dbReference>
<dbReference type="GO" id="GO:0006281">
    <property type="term" value="P:DNA repair"/>
    <property type="evidence" value="ECO:0007669"/>
    <property type="project" value="UniProtKB-KW"/>
</dbReference>
<dbReference type="Pfam" id="PF00454">
    <property type="entry name" value="PI3_PI4_kinase"/>
    <property type="match status" value="1"/>
</dbReference>
<dbReference type="GO" id="GO:0000077">
    <property type="term" value="P:DNA damage checkpoint signaling"/>
    <property type="evidence" value="ECO:0007669"/>
    <property type="project" value="TreeGrafter"/>
</dbReference>
<dbReference type="GO" id="GO:0000723">
    <property type="term" value="P:telomere maintenance"/>
    <property type="evidence" value="ECO:0007669"/>
    <property type="project" value="TreeGrafter"/>
</dbReference>
<dbReference type="GO" id="GO:0005694">
    <property type="term" value="C:chromosome"/>
    <property type="evidence" value="ECO:0007669"/>
    <property type="project" value="TreeGrafter"/>
</dbReference>
<dbReference type="SUPFAM" id="SSF48452">
    <property type="entry name" value="TPR-like"/>
    <property type="match status" value="1"/>
</dbReference>
<evidence type="ECO:0000256" key="1">
    <source>
        <dbReference type="ARBA" id="ARBA00004123"/>
    </source>
</evidence>
<evidence type="ECO:0000313" key="25">
    <source>
        <dbReference type="EMBL" id="KAF2747396.1"/>
    </source>
</evidence>
<proteinExistence type="inferred from homology"/>
<evidence type="ECO:0000256" key="20">
    <source>
        <dbReference type="ARBA" id="ARBA00047899"/>
    </source>
</evidence>
<dbReference type="SMART" id="SM01343">
    <property type="entry name" value="FATC"/>
    <property type="match status" value="1"/>
</dbReference>
<protein>
    <recommendedName>
        <fullName evidence="5">Serine/threonine-protein kinase MEC1</fullName>
        <ecNumber evidence="4">2.7.11.1</ecNumber>
    </recommendedName>
    <alternativeName>
        <fullName evidence="19">ATR homolog</fullName>
    </alternativeName>
    <alternativeName>
        <fullName evidence="18">DNA-damage checkpoint kinase MEC1</fullName>
    </alternativeName>
    <alternativeName>
        <fullName evidence="17">Mitosis entry checkpoint protein 1</fullName>
    </alternativeName>
</protein>
<keyword evidence="11" id="KW-0067">ATP-binding</keyword>
<reference evidence="25" key="1">
    <citation type="journal article" date="2020" name="Stud. Mycol.">
        <title>101 Dothideomycetes genomes: a test case for predicting lifestyles and emergence of pathogens.</title>
        <authorList>
            <person name="Haridas S."/>
            <person name="Albert R."/>
            <person name="Binder M."/>
            <person name="Bloem J."/>
            <person name="Labutti K."/>
            <person name="Salamov A."/>
            <person name="Andreopoulos B."/>
            <person name="Baker S."/>
            <person name="Barry K."/>
            <person name="Bills G."/>
            <person name="Bluhm B."/>
            <person name="Cannon C."/>
            <person name="Castanera R."/>
            <person name="Culley D."/>
            <person name="Daum C."/>
            <person name="Ezra D."/>
            <person name="Gonzalez J."/>
            <person name="Henrissat B."/>
            <person name="Kuo A."/>
            <person name="Liang C."/>
            <person name="Lipzen A."/>
            <person name="Lutzoni F."/>
            <person name="Magnuson J."/>
            <person name="Mondo S."/>
            <person name="Nolan M."/>
            <person name="Ohm R."/>
            <person name="Pangilinan J."/>
            <person name="Park H.-J."/>
            <person name="Ramirez L."/>
            <person name="Alfaro M."/>
            <person name="Sun H."/>
            <person name="Tritt A."/>
            <person name="Yoshinaga Y."/>
            <person name="Zwiers L.-H."/>
            <person name="Turgeon B."/>
            <person name="Goodwin S."/>
            <person name="Spatafora J."/>
            <person name="Crous P."/>
            <person name="Grigoriev I."/>
        </authorList>
    </citation>
    <scope>NUCLEOTIDE SEQUENCE</scope>
    <source>
        <strain evidence="25">CBS 119925</strain>
    </source>
</reference>
<dbReference type="PROSITE" id="PS51189">
    <property type="entry name" value="FAT"/>
    <property type="match status" value="1"/>
</dbReference>
<comment type="similarity">
    <text evidence="2">Belongs to the PI3/PI4-kinase family. ATM subfamily.</text>
</comment>
<dbReference type="Proteomes" id="UP000799440">
    <property type="component" value="Unassembled WGS sequence"/>
</dbReference>
<evidence type="ECO:0000256" key="19">
    <source>
        <dbReference type="ARBA" id="ARBA00033001"/>
    </source>
</evidence>
<keyword evidence="13" id="KW-0234">DNA repair</keyword>
<feature type="domain" description="FATC" evidence="24">
    <location>
        <begin position="2470"/>
        <end position="2502"/>
    </location>
</feature>
<evidence type="ECO:0000259" key="24">
    <source>
        <dbReference type="PROSITE" id="PS51190"/>
    </source>
</evidence>
<evidence type="ECO:0000256" key="16">
    <source>
        <dbReference type="ARBA" id="ARBA00025079"/>
    </source>
</evidence>
<keyword evidence="10" id="KW-0418">Kinase</keyword>
<keyword evidence="15" id="KW-0469">Meiosis</keyword>
<keyword evidence="26" id="KW-1185">Reference proteome</keyword>
<dbReference type="PANTHER" id="PTHR11139">
    <property type="entry name" value="ATAXIA TELANGIECTASIA MUTATED ATM -RELATED"/>
    <property type="match status" value="1"/>
</dbReference>
<dbReference type="Pfam" id="PF23593">
    <property type="entry name" value="HEAT_ATR"/>
    <property type="match status" value="1"/>
</dbReference>
<dbReference type="Pfam" id="PF08064">
    <property type="entry name" value="UME"/>
    <property type="match status" value="1"/>
</dbReference>
<evidence type="ECO:0000256" key="12">
    <source>
        <dbReference type="ARBA" id="ARBA00022853"/>
    </source>
</evidence>
<evidence type="ECO:0000256" key="17">
    <source>
        <dbReference type="ARBA" id="ARBA00029679"/>
    </source>
</evidence>
<dbReference type="InterPro" id="IPR003151">
    <property type="entry name" value="PIK-rel_kinase_FAT"/>
</dbReference>
<dbReference type="SUPFAM" id="SSF56112">
    <property type="entry name" value="Protein kinase-like (PK-like)"/>
    <property type="match status" value="1"/>
</dbReference>
<dbReference type="EMBL" id="MU006573">
    <property type="protein sequence ID" value="KAF2747396.1"/>
    <property type="molecule type" value="Genomic_DNA"/>
</dbReference>
<dbReference type="InterPro" id="IPR056802">
    <property type="entry name" value="ATR-like_M-HEAT"/>
</dbReference>
<dbReference type="PROSITE" id="PS00916">
    <property type="entry name" value="PI3_4_KINASE_2"/>
    <property type="match status" value="1"/>
</dbReference>
<feature type="domain" description="PI3K/PI4K catalytic" evidence="22">
    <location>
        <begin position="2166"/>
        <end position="2473"/>
    </location>
</feature>
<evidence type="ECO:0000313" key="26">
    <source>
        <dbReference type="Proteomes" id="UP000799440"/>
    </source>
</evidence>
<dbReference type="GO" id="GO:0004674">
    <property type="term" value="F:protein serine/threonine kinase activity"/>
    <property type="evidence" value="ECO:0007669"/>
    <property type="project" value="UniProtKB-KW"/>
</dbReference>
<dbReference type="Gene3D" id="3.30.1010.10">
    <property type="entry name" value="Phosphatidylinositol 3-kinase Catalytic Subunit, Chain A, domain 4"/>
    <property type="match status" value="1"/>
</dbReference>
<dbReference type="OrthoDB" id="381190at2759"/>
<comment type="catalytic activity">
    <reaction evidence="21">
        <text>L-seryl-[protein] + ATP = O-phospho-L-seryl-[protein] + ADP + H(+)</text>
        <dbReference type="Rhea" id="RHEA:17989"/>
        <dbReference type="Rhea" id="RHEA-COMP:9863"/>
        <dbReference type="Rhea" id="RHEA-COMP:11604"/>
        <dbReference type="ChEBI" id="CHEBI:15378"/>
        <dbReference type="ChEBI" id="CHEBI:29999"/>
        <dbReference type="ChEBI" id="CHEBI:30616"/>
        <dbReference type="ChEBI" id="CHEBI:83421"/>
        <dbReference type="ChEBI" id="CHEBI:456216"/>
        <dbReference type="EC" id="2.7.11.1"/>
    </reaction>
</comment>
<evidence type="ECO:0000256" key="15">
    <source>
        <dbReference type="ARBA" id="ARBA00023254"/>
    </source>
</evidence>
<comment type="subcellular location">
    <subcellularLocation>
        <location evidence="1">Nucleus</location>
    </subcellularLocation>
</comment>
<evidence type="ECO:0000256" key="10">
    <source>
        <dbReference type="ARBA" id="ARBA00022777"/>
    </source>
</evidence>
<dbReference type="CDD" id="cd00892">
    <property type="entry name" value="PIKKc_ATR"/>
    <property type="match status" value="1"/>
</dbReference>
<dbReference type="InterPro" id="IPR016024">
    <property type="entry name" value="ARM-type_fold"/>
</dbReference>
<dbReference type="InterPro" id="IPR003152">
    <property type="entry name" value="FATC_dom"/>
</dbReference>
<dbReference type="InterPro" id="IPR018936">
    <property type="entry name" value="PI3/4_kinase_CS"/>
</dbReference>
<dbReference type="InterPro" id="IPR036940">
    <property type="entry name" value="PI3/4_kinase_cat_sf"/>
</dbReference>
<dbReference type="SMART" id="SM00802">
    <property type="entry name" value="UME"/>
    <property type="match status" value="1"/>
</dbReference>
<dbReference type="Gene3D" id="1.25.40.10">
    <property type="entry name" value="Tetratricopeptide repeat domain"/>
    <property type="match status" value="1"/>
</dbReference>
<evidence type="ECO:0000256" key="4">
    <source>
        <dbReference type="ARBA" id="ARBA00012513"/>
    </source>
</evidence>
<keyword evidence="6" id="KW-0723">Serine/threonine-protein kinase</keyword>
<dbReference type="InterPro" id="IPR058681">
    <property type="entry name" value="HEAT_MEC1_N"/>
</dbReference>
<dbReference type="FunFam" id="1.10.1070.11:FF:000031">
    <property type="entry name" value="Phosphatidyl inositol 3-kinase"/>
    <property type="match status" value="1"/>
</dbReference>
<keyword evidence="8" id="KW-0547">Nucleotide-binding</keyword>
<evidence type="ECO:0000256" key="14">
    <source>
        <dbReference type="ARBA" id="ARBA00023242"/>
    </source>
</evidence>
<organism evidence="25 26">
    <name type="scientific">Sporormia fimetaria CBS 119925</name>
    <dbReference type="NCBI Taxonomy" id="1340428"/>
    <lineage>
        <taxon>Eukaryota</taxon>
        <taxon>Fungi</taxon>
        <taxon>Dikarya</taxon>
        <taxon>Ascomycota</taxon>
        <taxon>Pezizomycotina</taxon>
        <taxon>Dothideomycetes</taxon>
        <taxon>Pleosporomycetidae</taxon>
        <taxon>Pleosporales</taxon>
        <taxon>Sporormiaceae</taxon>
        <taxon>Sporormia</taxon>
    </lineage>
</organism>
<dbReference type="SUPFAM" id="SSF48371">
    <property type="entry name" value="ARM repeat"/>
    <property type="match status" value="1"/>
</dbReference>